<accession>A0A2P2QKI6</accession>
<dbReference type="EMBL" id="GGEC01086921">
    <property type="protein sequence ID" value="MBX67405.1"/>
    <property type="molecule type" value="Transcribed_RNA"/>
</dbReference>
<evidence type="ECO:0000256" key="1">
    <source>
        <dbReference type="SAM" id="MobiDB-lite"/>
    </source>
</evidence>
<sequence>MKGSTNPLSDEQTNRNSTINQ</sequence>
<dbReference type="AlphaFoldDB" id="A0A2P2QKI6"/>
<evidence type="ECO:0000313" key="2">
    <source>
        <dbReference type="EMBL" id="MBX67405.1"/>
    </source>
</evidence>
<proteinExistence type="predicted"/>
<feature type="region of interest" description="Disordered" evidence="1">
    <location>
        <begin position="1"/>
        <end position="21"/>
    </location>
</feature>
<name>A0A2P2QKI6_RHIMU</name>
<reference evidence="2" key="1">
    <citation type="submission" date="2018-02" db="EMBL/GenBank/DDBJ databases">
        <title>Rhizophora mucronata_Transcriptome.</title>
        <authorList>
            <person name="Meera S.P."/>
            <person name="Sreeshan A."/>
            <person name="Augustine A."/>
        </authorList>
    </citation>
    <scope>NUCLEOTIDE SEQUENCE</scope>
    <source>
        <tissue evidence="2">Leaf</tissue>
    </source>
</reference>
<organism evidence="2">
    <name type="scientific">Rhizophora mucronata</name>
    <name type="common">Asiatic mangrove</name>
    <dbReference type="NCBI Taxonomy" id="61149"/>
    <lineage>
        <taxon>Eukaryota</taxon>
        <taxon>Viridiplantae</taxon>
        <taxon>Streptophyta</taxon>
        <taxon>Embryophyta</taxon>
        <taxon>Tracheophyta</taxon>
        <taxon>Spermatophyta</taxon>
        <taxon>Magnoliopsida</taxon>
        <taxon>eudicotyledons</taxon>
        <taxon>Gunneridae</taxon>
        <taxon>Pentapetalae</taxon>
        <taxon>rosids</taxon>
        <taxon>fabids</taxon>
        <taxon>Malpighiales</taxon>
        <taxon>Rhizophoraceae</taxon>
        <taxon>Rhizophora</taxon>
    </lineage>
</organism>
<protein>
    <submittedName>
        <fullName evidence="2">Uncharacterized protein</fullName>
    </submittedName>
</protein>